<accession>A0A553ZUG3</accession>
<proteinExistence type="predicted"/>
<evidence type="ECO:0000313" key="1">
    <source>
        <dbReference type="EMBL" id="TSB44946.1"/>
    </source>
</evidence>
<dbReference type="OrthoDB" id="9765872at2"/>
<protein>
    <submittedName>
        <fullName evidence="1">Uncharacterized protein</fullName>
    </submittedName>
</protein>
<sequence length="94" mass="10335">MVVGIEGGVSGNIQLSPFAAQVQLDENIINESDTNYTIYVDDELIVEDGQQSSLQFYNHSIFTKDADSQTITIDVAGTTQNGKAFERTFIKNSK</sequence>
<dbReference type="Proteomes" id="UP000318521">
    <property type="component" value="Unassembled WGS sequence"/>
</dbReference>
<dbReference type="AlphaFoldDB" id="A0A553ZUG3"/>
<reference evidence="1 2" key="1">
    <citation type="submission" date="2019-07" db="EMBL/GenBank/DDBJ databases">
        <authorList>
            <person name="Park Y.J."/>
            <person name="Jeong S.E."/>
            <person name="Jung H.S."/>
        </authorList>
    </citation>
    <scope>NUCLEOTIDE SEQUENCE [LARGE SCALE GENOMIC DNA]</scope>
    <source>
        <strain evidence="2">P16(2019)</strain>
    </source>
</reference>
<organism evidence="1 2">
    <name type="scientific">Alkalicoccobacillus porphyridii</name>
    <dbReference type="NCBI Taxonomy" id="2597270"/>
    <lineage>
        <taxon>Bacteria</taxon>
        <taxon>Bacillati</taxon>
        <taxon>Bacillota</taxon>
        <taxon>Bacilli</taxon>
        <taxon>Bacillales</taxon>
        <taxon>Bacillaceae</taxon>
        <taxon>Alkalicoccobacillus</taxon>
    </lineage>
</organism>
<dbReference type="EMBL" id="VLXZ01000017">
    <property type="protein sequence ID" value="TSB44946.1"/>
    <property type="molecule type" value="Genomic_DNA"/>
</dbReference>
<keyword evidence="2" id="KW-1185">Reference proteome</keyword>
<evidence type="ECO:0000313" key="2">
    <source>
        <dbReference type="Proteomes" id="UP000318521"/>
    </source>
</evidence>
<dbReference type="RefSeq" id="WP_143850465.1">
    <property type="nucleotide sequence ID" value="NZ_VLXZ01000017.1"/>
</dbReference>
<gene>
    <name evidence="1" type="ORF">FN960_19060</name>
</gene>
<comment type="caution">
    <text evidence="1">The sequence shown here is derived from an EMBL/GenBank/DDBJ whole genome shotgun (WGS) entry which is preliminary data.</text>
</comment>
<name>A0A553ZUG3_9BACI</name>